<dbReference type="GO" id="GO:0016301">
    <property type="term" value="F:kinase activity"/>
    <property type="evidence" value="ECO:0007669"/>
    <property type="project" value="UniProtKB-KW"/>
</dbReference>
<evidence type="ECO:0000313" key="2">
    <source>
        <dbReference type="Proteomes" id="UP000000485"/>
    </source>
</evidence>
<dbReference type="Proteomes" id="UP000000485">
    <property type="component" value="Chromosome"/>
</dbReference>
<dbReference type="InterPro" id="IPR027417">
    <property type="entry name" value="P-loop_NTPase"/>
</dbReference>
<keyword evidence="2" id="KW-1185">Reference proteome</keyword>
<dbReference type="STRING" id="593907.Celgi_2977"/>
<name>F8A6I1_CELGA</name>
<dbReference type="Gene3D" id="3.40.50.300">
    <property type="entry name" value="P-loop containing nucleotide triphosphate hydrolases"/>
    <property type="match status" value="2"/>
</dbReference>
<dbReference type="RefSeq" id="WP_013884986.1">
    <property type="nucleotide sequence ID" value="NC_015671.1"/>
</dbReference>
<dbReference type="SUPFAM" id="SSF52540">
    <property type="entry name" value="P-loop containing nucleoside triphosphate hydrolases"/>
    <property type="match status" value="1"/>
</dbReference>
<keyword evidence="1" id="KW-0808">Transferase</keyword>
<dbReference type="EMBL" id="CP002665">
    <property type="protein sequence ID" value="AEI13469.1"/>
    <property type="molecule type" value="Genomic_DNA"/>
</dbReference>
<protein>
    <submittedName>
        <fullName evidence="1">Uridine kinase</fullName>
    </submittedName>
</protein>
<organism evidence="1 2">
    <name type="scientific">Cellulomonas gilvus (strain ATCC 13127 / NRRL B-14078)</name>
    <name type="common">Cellvibrio gilvus</name>
    <dbReference type="NCBI Taxonomy" id="593907"/>
    <lineage>
        <taxon>Bacteria</taxon>
        <taxon>Bacillati</taxon>
        <taxon>Actinomycetota</taxon>
        <taxon>Actinomycetes</taxon>
        <taxon>Micrococcales</taxon>
        <taxon>Cellulomonadaceae</taxon>
        <taxon>Cellulomonas</taxon>
    </lineage>
</organism>
<reference evidence="2" key="1">
    <citation type="submission" date="2011-04" db="EMBL/GenBank/DDBJ databases">
        <title>Complete sequence of Cellvibrio gilvus ATCC 13127.</title>
        <authorList>
            <person name="Lucas S."/>
            <person name="Han J."/>
            <person name="Lapidus A."/>
            <person name="Cheng J.-F."/>
            <person name="Goodwin L."/>
            <person name="Pitluck S."/>
            <person name="Peters L."/>
            <person name="Munk A."/>
            <person name="Detter J.C."/>
            <person name="Han C."/>
            <person name="Tapia R."/>
            <person name="Land M."/>
            <person name="Hauser L."/>
            <person name="Kyrpides N."/>
            <person name="Ivanova N."/>
            <person name="Ovchinnikova G."/>
            <person name="Pagani I."/>
            <person name="Mead D."/>
            <person name="Brumm P."/>
            <person name="Woyke T."/>
        </authorList>
    </citation>
    <scope>NUCLEOTIDE SEQUENCE [LARGE SCALE GENOMIC DNA]</scope>
    <source>
        <strain evidence="2">ATCC 13127 / NRRL B-14078</strain>
    </source>
</reference>
<dbReference type="HOGENOM" id="CLU_090613_0_0_11"/>
<dbReference type="AlphaFoldDB" id="F8A6I1"/>
<keyword evidence="1" id="KW-0418">Kinase</keyword>
<sequence length="196" mass="21558">MTPDVREVVDRVLDGLPARGRALVAIDGIGASGKSTFAGALVEHVAPRAVALLHADDFFRPADVRHARGRFSPEGFWLDTYDHDRLTAAVRRAGADGTLVVVEGTFLLRDELVGLWDRSVYLDVPFAVARERMRRRGGLDESVADLLLDRYEGAQRIYHALARPWERASVVVDTTEPARPRVIDPSLAHAAGRSRG</sequence>
<dbReference type="eggNOG" id="COG0572">
    <property type="taxonomic scope" value="Bacteria"/>
</dbReference>
<accession>F8A6I1</accession>
<dbReference type="KEGG" id="cga:Celgi_2977"/>
<proteinExistence type="predicted"/>
<dbReference type="Pfam" id="PF13238">
    <property type="entry name" value="AAA_18"/>
    <property type="match status" value="1"/>
</dbReference>
<evidence type="ECO:0000313" key="1">
    <source>
        <dbReference type="EMBL" id="AEI13469.1"/>
    </source>
</evidence>
<gene>
    <name evidence="1" type="ordered locus">Celgi_2977</name>
</gene>